<feature type="domain" description="Beta-galactosidase jelly roll" evidence="6">
    <location>
        <begin position="281"/>
        <end position="363"/>
    </location>
</feature>
<protein>
    <submittedName>
        <fullName evidence="7">Sialate O-acetylesterase</fullName>
    </submittedName>
</protein>
<keyword evidence="8" id="KW-1185">Reference proteome</keyword>
<dbReference type="InterPro" id="IPR008979">
    <property type="entry name" value="Galactose-bd-like_sf"/>
</dbReference>
<dbReference type="Pfam" id="PF03629">
    <property type="entry name" value="SASA"/>
    <property type="match status" value="2"/>
</dbReference>
<feature type="region of interest" description="Disordered" evidence="3">
    <location>
        <begin position="629"/>
        <end position="650"/>
    </location>
</feature>
<evidence type="ECO:0000313" key="8">
    <source>
        <dbReference type="Proteomes" id="UP001596111"/>
    </source>
</evidence>
<dbReference type="EMBL" id="JBHSNG010000032">
    <property type="protein sequence ID" value="MFC5583096.1"/>
    <property type="molecule type" value="Genomic_DNA"/>
</dbReference>
<dbReference type="InterPro" id="IPR025300">
    <property type="entry name" value="BetaGal_jelly_roll_dom"/>
</dbReference>
<keyword evidence="4" id="KW-0732">Signal</keyword>
<accession>A0ABW0T151</accession>
<comment type="caution">
    <text evidence="7">The sequence shown here is derived from an EMBL/GenBank/DDBJ whole genome shotgun (WGS) entry which is preliminary data.</text>
</comment>
<reference evidence="8" key="1">
    <citation type="journal article" date="2019" name="Int. J. Syst. Evol. Microbiol.">
        <title>The Global Catalogue of Microorganisms (GCM) 10K type strain sequencing project: providing services to taxonomists for standard genome sequencing and annotation.</title>
        <authorList>
            <consortium name="The Broad Institute Genomics Platform"/>
            <consortium name="The Broad Institute Genome Sequencing Center for Infectious Disease"/>
            <person name="Wu L."/>
            <person name="Ma J."/>
        </authorList>
    </citation>
    <scope>NUCLEOTIDE SEQUENCE [LARGE SCALE GENOMIC DNA]</scope>
    <source>
        <strain evidence="8">CGMCC 1.13587</strain>
    </source>
</reference>
<sequence>MKPLYLSGALLLALLLPAAAQAKLELPLMFSQGAVLQRDLPMHVWGWSTPGARVRLAFDGAHATAVADAKGRWDATLPRHAAGGPYRLDVDDGSEHRAVRDVLVGDVWLCSGQSNMEFMVSEGRDAAAEEAKANDSSIRHFKIPNSASVQPQQRLAGGSWVAASPATVGKFSAVCWFFAKDMKARTGVPQGLINSSWGGSSIEAWTDARTGHVDPRELVARLKQENADEEAKLAQTRQRLARWPAQHGDALDASGKPAWAAEKTDESSWATIAVPAYWEGAGYYGMDGVAWYRTQFTLSATEAAQGVTLGLGEVDDSDRSYVNGHLAGETEKQWNQARVYRVPPAFLHAGSNSIAIRVDDLGNGGGIHGDATELYVQPAGGTRRPLSGKWRFRPAEVRLVATENRNVTPTLLYNSMIHPLLGYRLRGVLWYQGEANALAGQAMPYHAQFKAMIAAWRADWKQPRLPFLWVQLANFKSGGDTAQNSPWAELRESQSAALSLPYTGQAVTIDIGNPDNIHPTDKQDVGHRLALAARRVVFGDAVVDAGPTFRKLRVETGNAIVSFDTQGEPLAVRGGGNAPGNAVNGFEIAGADMRYQPAQAHIDGDRVVVSSDAVAHPVAVRYAWSDNPDQADLANRDGLPAVPFRSTASP</sequence>
<evidence type="ECO:0000256" key="4">
    <source>
        <dbReference type="SAM" id="SignalP"/>
    </source>
</evidence>
<dbReference type="Gene3D" id="3.40.50.1110">
    <property type="entry name" value="SGNH hydrolase"/>
    <property type="match status" value="2"/>
</dbReference>
<feature type="signal peptide" evidence="4">
    <location>
        <begin position="1"/>
        <end position="22"/>
    </location>
</feature>
<proteinExistence type="predicted"/>
<dbReference type="RefSeq" id="WP_377329803.1">
    <property type="nucleotide sequence ID" value="NZ_JBHSNG010000032.1"/>
</dbReference>
<keyword evidence="2" id="KW-0326">Glycosidase</keyword>
<dbReference type="Pfam" id="PF13364">
    <property type="entry name" value="BetaGal_ABD2"/>
    <property type="match status" value="1"/>
</dbReference>
<dbReference type="PANTHER" id="PTHR22901">
    <property type="entry name" value="SIALATE O-ACETYLESTERASE"/>
    <property type="match status" value="1"/>
</dbReference>
<dbReference type="PANTHER" id="PTHR22901:SF0">
    <property type="entry name" value="SIALATE O-ACETYLESTERASE"/>
    <property type="match status" value="1"/>
</dbReference>
<feature type="domain" description="Sialate O-acetylesterase" evidence="5">
    <location>
        <begin position="412"/>
        <end position="532"/>
    </location>
</feature>
<dbReference type="SUPFAM" id="SSF49785">
    <property type="entry name" value="Galactose-binding domain-like"/>
    <property type="match status" value="1"/>
</dbReference>
<dbReference type="InterPro" id="IPR005181">
    <property type="entry name" value="SASA"/>
</dbReference>
<evidence type="ECO:0000256" key="3">
    <source>
        <dbReference type="SAM" id="MobiDB-lite"/>
    </source>
</evidence>
<dbReference type="InterPro" id="IPR039329">
    <property type="entry name" value="SIAE"/>
</dbReference>
<evidence type="ECO:0000259" key="6">
    <source>
        <dbReference type="Pfam" id="PF13364"/>
    </source>
</evidence>
<dbReference type="InterPro" id="IPR036514">
    <property type="entry name" value="SGNH_hydro_sf"/>
</dbReference>
<feature type="chain" id="PRO_5046792597" evidence="4">
    <location>
        <begin position="23"/>
        <end position="650"/>
    </location>
</feature>
<organism evidence="7 8">
    <name type="scientific">Rhodanobacter terrae</name>
    <dbReference type="NCBI Taxonomy" id="418647"/>
    <lineage>
        <taxon>Bacteria</taxon>
        <taxon>Pseudomonadati</taxon>
        <taxon>Pseudomonadota</taxon>
        <taxon>Gammaproteobacteria</taxon>
        <taxon>Lysobacterales</taxon>
        <taxon>Rhodanobacteraceae</taxon>
        <taxon>Rhodanobacter</taxon>
    </lineage>
</organism>
<evidence type="ECO:0000256" key="2">
    <source>
        <dbReference type="ARBA" id="ARBA00023295"/>
    </source>
</evidence>
<name>A0ABW0T151_9GAMM</name>
<gene>
    <name evidence="7" type="ORF">ACFPPB_18440</name>
</gene>
<evidence type="ECO:0000256" key="1">
    <source>
        <dbReference type="ARBA" id="ARBA00022801"/>
    </source>
</evidence>
<dbReference type="Proteomes" id="UP001596111">
    <property type="component" value="Unassembled WGS sequence"/>
</dbReference>
<evidence type="ECO:0000313" key="7">
    <source>
        <dbReference type="EMBL" id="MFC5583096.1"/>
    </source>
</evidence>
<evidence type="ECO:0000259" key="5">
    <source>
        <dbReference type="Pfam" id="PF03629"/>
    </source>
</evidence>
<keyword evidence="1" id="KW-0378">Hydrolase</keyword>
<feature type="domain" description="Sialate O-acetylesterase" evidence="5">
    <location>
        <begin position="105"/>
        <end position="225"/>
    </location>
</feature>
<dbReference type="SUPFAM" id="SSF52266">
    <property type="entry name" value="SGNH hydrolase"/>
    <property type="match status" value="1"/>
</dbReference>